<proteinExistence type="predicted"/>
<dbReference type="OrthoDB" id="6283019at2759"/>
<accession>A0A3P7MIR8</accession>
<keyword evidence="2" id="KW-1185">Reference proteome</keyword>
<dbReference type="Proteomes" id="UP000281553">
    <property type="component" value="Unassembled WGS sequence"/>
</dbReference>
<dbReference type="AlphaFoldDB" id="A0A3P7MIR8"/>
<evidence type="ECO:0000313" key="1">
    <source>
        <dbReference type="EMBL" id="VDN17791.1"/>
    </source>
</evidence>
<reference evidence="1 2" key="1">
    <citation type="submission" date="2018-11" db="EMBL/GenBank/DDBJ databases">
        <authorList>
            <consortium name="Pathogen Informatics"/>
        </authorList>
    </citation>
    <scope>NUCLEOTIDE SEQUENCE [LARGE SCALE GENOMIC DNA]</scope>
</reference>
<evidence type="ECO:0008006" key="3">
    <source>
        <dbReference type="Google" id="ProtNLM"/>
    </source>
</evidence>
<organism evidence="1 2">
    <name type="scientific">Dibothriocephalus latus</name>
    <name type="common">Fish tapeworm</name>
    <name type="synonym">Diphyllobothrium latum</name>
    <dbReference type="NCBI Taxonomy" id="60516"/>
    <lineage>
        <taxon>Eukaryota</taxon>
        <taxon>Metazoa</taxon>
        <taxon>Spiralia</taxon>
        <taxon>Lophotrochozoa</taxon>
        <taxon>Platyhelminthes</taxon>
        <taxon>Cestoda</taxon>
        <taxon>Eucestoda</taxon>
        <taxon>Diphyllobothriidea</taxon>
        <taxon>Diphyllobothriidae</taxon>
        <taxon>Dibothriocephalus</taxon>
    </lineage>
</organism>
<protein>
    <recommendedName>
        <fullName evidence="3">STI1 domain-containing protein</fullName>
    </recommendedName>
</protein>
<dbReference type="EMBL" id="UYRU01068524">
    <property type="protein sequence ID" value="VDN17791.1"/>
    <property type="molecule type" value="Genomic_DNA"/>
</dbReference>
<gene>
    <name evidence="1" type="ORF">DILT_LOCUS13017</name>
</gene>
<name>A0A3P7MIR8_DIBLA</name>
<sequence length="100" mass="11610">MLEAMSSNPETLELLMSNNPFFASADPNTRSQMQRMIPQLARQMNQPGFRNMLTNPRALRLYNSWLANEICGNMRVLCFAPPHCMVRDMRYVIPLWLFAS</sequence>
<evidence type="ECO:0000313" key="2">
    <source>
        <dbReference type="Proteomes" id="UP000281553"/>
    </source>
</evidence>